<dbReference type="EMBL" id="UGKQ01000007">
    <property type="protein sequence ID" value="STS85851.1"/>
    <property type="molecule type" value="Genomic_DNA"/>
</dbReference>
<dbReference type="InterPro" id="IPR000914">
    <property type="entry name" value="SBP_5_dom"/>
</dbReference>
<dbReference type="InterPro" id="IPR039424">
    <property type="entry name" value="SBP_5"/>
</dbReference>
<feature type="domain" description="Solute-binding protein family 5" evidence="1">
    <location>
        <begin position="1"/>
        <end position="119"/>
    </location>
</feature>
<sequence length="150" mass="16556">MLYGTQQVADTLFAPSVPYAPQDLTPRRYDPTKARALLEQAGWQQLEGQPWRQKAGQPLAIELAFIGTDALAKSMAEIIQANLRQVGVQVTLVGEEESSIYARQREGRFGMIFNRTWGRALRSACLFKLDARPVACGLPGPARPARQGTD</sequence>
<organism evidence="2 3">
    <name type="scientific">Klebsiella pneumoniae</name>
    <dbReference type="NCBI Taxonomy" id="573"/>
    <lineage>
        <taxon>Bacteria</taxon>
        <taxon>Pseudomonadati</taxon>
        <taxon>Pseudomonadota</taxon>
        <taxon>Gammaproteobacteria</taxon>
        <taxon>Enterobacterales</taxon>
        <taxon>Enterobacteriaceae</taxon>
        <taxon>Klebsiella/Raoultella group</taxon>
        <taxon>Klebsiella</taxon>
        <taxon>Klebsiella pneumoniae complex</taxon>
    </lineage>
</organism>
<dbReference type="PANTHER" id="PTHR30290:SF37">
    <property type="entry name" value="NICKEL-BINDING PERIPLASMIC PROTEIN"/>
    <property type="match status" value="1"/>
</dbReference>
<proteinExistence type="predicted"/>
<evidence type="ECO:0000313" key="3">
    <source>
        <dbReference type="Proteomes" id="UP000254938"/>
    </source>
</evidence>
<evidence type="ECO:0000259" key="1">
    <source>
        <dbReference type="Pfam" id="PF00496"/>
    </source>
</evidence>
<evidence type="ECO:0000313" key="2">
    <source>
        <dbReference type="EMBL" id="STS85851.1"/>
    </source>
</evidence>
<dbReference type="GO" id="GO:1904680">
    <property type="term" value="F:peptide transmembrane transporter activity"/>
    <property type="evidence" value="ECO:0007669"/>
    <property type="project" value="TreeGrafter"/>
</dbReference>
<name>A0A377U442_KLEPN</name>
<dbReference type="SUPFAM" id="SSF53850">
    <property type="entry name" value="Periplasmic binding protein-like II"/>
    <property type="match status" value="1"/>
</dbReference>
<dbReference type="Gene3D" id="3.10.105.10">
    <property type="entry name" value="Dipeptide-binding Protein, Domain 3"/>
    <property type="match status" value="1"/>
</dbReference>
<protein>
    <submittedName>
        <fullName evidence="2">Nickel ABC transporter, periplasmic nickel-binding protein NikA</fullName>
    </submittedName>
</protein>
<accession>A0A377U442</accession>
<dbReference type="Pfam" id="PF00496">
    <property type="entry name" value="SBP_bac_5"/>
    <property type="match status" value="1"/>
</dbReference>
<gene>
    <name evidence="2" type="primary">nikA_3</name>
    <name evidence="2" type="ORF">NCTC9140_07695</name>
</gene>
<dbReference type="GO" id="GO:0030288">
    <property type="term" value="C:outer membrane-bounded periplasmic space"/>
    <property type="evidence" value="ECO:0007669"/>
    <property type="project" value="TreeGrafter"/>
</dbReference>
<dbReference type="Proteomes" id="UP000254938">
    <property type="component" value="Unassembled WGS sequence"/>
</dbReference>
<dbReference type="PANTHER" id="PTHR30290">
    <property type="entry name" value="PERIPLASMIC BINDING COMPONENT OF ABC TRANSPORTER"/>
    <property type="match status" value="1"/>
</dbReference>
<dbReference type="AlphaFoldDB" id="A0A377U442"/>
<reference evidence="2 3" key="1">
    <citation type="submission" date="2018-06" db="EMBL/GenBank/DDBJ databases">
        <authorList>
            <consortium name="Pathogen Informatics"/>
            <person name="Doyle S."/>
        </authorList>
    </citation>
    <scope>NUCLEOTIDE SEQUENCE [LARGE SCALE GENOMIC DNA]</scope>
    <source>
        <strain evidence="2 3">NCTC9140</strain>
    </source>
</reference>
<dbReference type="GO" id="GO:0015833">
    <property type="term" value="P:peptide transport"/>
    <property type="evidence" value="ECO:0007669"/>
    <property type="project" value="TreeGrafter"/>
</dbReference>